<dbReference type="SMART" id="SM00331">
    <property type="entry name" value="PP2C_SIG"/>
    <property type="match status" value="1"/>
</dbReference>
<dbReference type="AlphaFoldDB" id="A0A1I0E939"/>
<evidence type="ECO:0000313" key="4">
    <source>
        <dbReference type="EMBL" id="SET41604.1"/>
    </source>
</evidence>
<accession>A0A1I0E939</accession>
<feature type="transmembrane region" description="Helical" evidence="2">
    <location>
        <begin position="249"/>
        <end position="267"/>
    </location>
</feature>
<keyword evidence="2" id="KW-1133">Transmembrane helix</keyword>
<feature type="transmembrane region" description="Helical" evidence="2">
    <location>
        <begin position="125"/>
        <end position="146"/>
    </location>
</feature>
<dbReference type="Pfam" id="PF19732">
    <property type="entry name" value="SpoIIE_N"/>
    <property type="match status" value="1"/>
</dbReference>
<dbReference type="PANTHER" id="PTHR43156:SF2">
    <property type="entry name" value="STAGE II SPORULATION PROTEIN E"/>
    <property type="match status" value="1"/>
</dbReference>
<dbReference type="STRING" id="29364.SAMN04487772_11947"/>
<gene>
    <name evidence="4" type="ORF">SAMN04487772_11947</name>
</gene>
<dbReference type="Gene3D" id="3.60.40.10">
    <property type="entry name" value="PPM-type phosphatase domain"/>
    <property type="match status" value="1"/>
</dbReference>
<dbReference type="InterPro" id="IPR001932">
    <property type="entry name" value="PPM-type_phosphatase-like_dom"/>
</dbReference>
<feature type="transmembrane region" description="Helical" evidence="2">
    <location>
        <begin position="20"/>
        <end position="45"/>
    </location>
</feature>
<dbReference type="Proteomes" id="UP000199800">
    <property type="component" value="Unassembled WGS sequence"/>
</dbReference>
<dbReference type="InterPro" id="IPR014221">
    <property type="entry name" value="SpoII_E"/>
</dbReference>
<name>A0A1I0E939_9FIRM</name>
<evidence type="ECO:0000259" key="3">
    <source>
        <dbReference type="PROSITE" id="PS51746"/>
    </source>
</evidence>
<organism evidence="4 5">
    <name type="scientific">[Clostridium] polysaccharolyticum</name>
    <dbReference type="NCBI Taxonomy" id="29364"/>
    <lineage>
        <taxon>Bacteria</taxon>
        <taxon>Bacillati</taxon>
        <taxon>Bacillota</taxon>
        <taxon>Clostridia</taxon>
        <taxon>Lachnospirales</taxon>
        <taxon>Lachnospiraceae</taxon>
    </lineage>
</organism>
<dbReference type="SUPFAM" id="SSF81606">
    <property type="entry name" value="PP2C-like"/>
    <property type="match status" value="1"/>
</dbReference>
<reference evidence="4 5" key="1">
    <citation type="submission" date="2016-10" db="EMBL/GenBank/DDBJ databases">
        <authorList>
            <person name="de Groot N.N."/>
        </authorList>
    </citation>
    <scope>NUCLEOTIDE SEQUENCE [LARGE SCALE GENOMIC DNA]</scope>
    <source>
        <strain evidence="4 5">DSM 1801</strain>
    </source>
</reference>
<dbReference type="InterPro" id="IPR052016">
    <property type="entry name" value="Bact_Sigma-Reg"/>
</dbReference>
<dbReference type="Pfam" id="PF07228">
    <property type="entry name" value="SpoIIE"/>
    <property type="match status" value="1"/>
</dbReference>
<feature type="transmembrane region" description="Helical" evidence="2">
    <location>
        <begin position="158"/>
        <end position="178"/>
    </location>
</feature>
<proteinExistence type="predicted"/>
<evidence type="ECO:0000313" key="5">
    <source>
        <dbReference type="Proteomes" id="UP000199800"/>
    </source>
</evidence>
<evidence type="ECO:0000256" key="1">
    <source>
        <dbReference type="ARBA" id="ARBA00022801"/>
    </source>
</evidence>
<dbReference type="EMBL" id="FOHN01000019">
    <property type="protein sequence ID" value="SET41604.1"/>
    <property type="molecule type" value="Genomic_DNA"/>
</dbReference>
<protein>
    <submittedName>
        <fullName evidence="4">Stage II sporulation protein E</fullName>
    </submittedName>
</protein>
<dbReference type="PANTHER" id="PTHR43156">
    <property type="entry name" value="STAGE II SPORULATION PROTEIN E-RELATED"/>
    <property type="match status" value="1"/>
</dbReference>
<feature type="domain" description="PPM-type phosphatase" evidence="3">
    <location>
        <begin position="559"/>
        <end position="768"/>
    </location>
</feature>
<keyword evidence="5" id="KW-1185">Reference proteome</keyword>
<dbReference type="NCBIfam" id="TIGR02865">
    <property type="entry name" value="spore_II_E"/>
    <property type="match status" value="1"/>
</dbReference>
<dbReference type="OrthoDB" id="9763774at2"/>
<dbReference type="PROSITE" id="PS51746">
    <property type="entry name" value="PPM_2"/>
    <property type="match status" value="1"/>
</dbReference>
<dbReference type="RefSeq" id="WP_092478426.1">
    <property type="nucleotide sequence ID" value="NZ_FOHN01000019.1"/>
</dbReference>
<dbReference type="InterPro" id="IPR045768">
    <property type="entry name" value="SpoIIE_N"/>
</dbReference>
<evidence type="ECO:0000256" key="2">
    <source>
        <dbReference type="SAM" id="Phobius"/>
    </source>
</evidence>
<dbReference type="InterPro" id="IPR036457">
    <property type="entry name" value="PPM-type-like_dom_sf"/>
</dbReference>
<feature type="transmembrane region" description="Helical" evidence="2">
    <location>
        <begin position="94"/>
        <end position="113"/>
    </location>
</feature>
<keyword evidence="2" id="KW-0812">Transmembrane</keyword>
<dbReference type="GO" id="GO:0004722">
    <property type="term" value="F:protein serine/threonine phosphatase activity"/>
    <property type="evidence" value="ECO:0007669"/>
    <property type="project" value="InterPro"/>
</dbReference>
<feature type="transmembrane region" description="Helical" evidence="2">
    <location>
        <begin position="65"/>
        <end position="87"/>
    </location>
</feature>
<keyword evidence="1" id="KW-0378">Hydrolase</keyword>
<keyword evidence="2" id="KW-0472">Membrane</keyword>
<sequence>MKKLISTLRGLELRGILISLIGIIMSRTMLFDMNPIAIGYFAAAYAYKKSRPLLTAAMLAGLYTIGQPVMLAKYGLIMLVVAFVTYISEKKDKILPILALSILSGLITMAFSISNGLVVQSYKRVIVLGLLEGVLVMSLANMFYLAIDFIRTANSKQLLTNQELISVAILGGAFLYGLPDFSQYSFSVVETAACLLIVAAAYKYGAGAGAVTGAACGIVLGIQSQDVRILTVFCLTGIGTGVFRELGRIVTSFVFALLNIVLCYFTISPDFLEVVQIRALVSATLVFLLLPKPLMEKVDLYTLEPERKKKEQNLQEVTMTKLREFSDSFVKLSKSFYSLANARQTFERDEVQDIFAGLSAGLCKDCKNCSRCWEKNYYHTQQTAEAVLEAAKGQGYVRAEDFPRGFKERCIHFEQFVSETNRGMTVAALNMNWSNRMAESRVAIAGQLNEVASIIDDFSRSLNETAEVRDEKEDLVKKLLRAYQLDVKRISVIEKRNNRKQLYVNMRTRKGRCVTTKEAADILTKVYGKKIVPAAESKNIIGKEYDKVSFVEDTKFQVFTGMARTSKDGEIVSGDTFSFMNLDSGETVMILSDGMGTGERASEESELVIELLEQFLEAGFTESSAIKLINSILVVNSDDQTVSTLDISSINLFTGVCSFIKIGASTTFIKRNGWIETIQSTNLPVGMFNEIDIEGSEKKLYDGDYVIMVSDGILDFVSGVDKEEIFKEILEEMDVTNPQEMADTILKRILEKEEHGVRDDMTVLVAGFWEKSN</sequence>